<gene>
    <name evidence="3" type="primary">thpR</name>
    <name evidence="3" type="ORF">HAT86_10395</name>
</gene>
<proteinExistence type="inferred from homology"/>
<comment type="catalytic activity">
    <reaction evidence="2">
        <text>a 3'-end 2',3'-cyclophospho-ribonucleotide-RNA + H2O = a 3'-end 2'-phospho-ribonucleotide-RNA + H(+)</text>
        <dbReference type="Rhea" id="RHEA:11828"/>
        <dbReference type="Rhea" id="RHEA-COMP:10464"/>
        <dbReference type="Rhea" id="RHEA-COMP:17353"/>
        <dbReference type="ChEBI" id="CHEBI:15377"/>
        <dbReference type="ChEBI" id="CHEBI:15378"/>
        <dbReference type="ChEBI" id="CHEBI:83064"/>
        <dbReference type="ChEBI" id="CHEBI:173113"/>
        <dbReference type="EC" id="3.1.4.58"/>
    </reaction>
</comment>
<dbReference type="Proteomes" id="UP000639775">
    <property type="component" value="Unassembled WGS sequence"/>
</dbReference>
<dbReference type="NCBIfam" id="TIGR02258">
    <property type="entry name" value="2_5_ligase"/>
    <property type="match status" value="1"/>
</dbReference>
<keyword evidence="4" id="KW-1185">Reference proteome</keyword>
<sequence length="185" mass="20516">MRLFVAIDLPEAVQDQLAQLQGDLGVGRNVPVDNLHVTLAFLDEQDAPTATALHQALADIQLPGFDLRIASVDVFDRRAPKLVFAGVEKSAPLVALRDKVRSAALAADIDLRRERFRPHVTLARFRKEMPVQDLDRLGLFLETHGDLSMPAFAVEGFALYRSILREDGAIHDKLADYPLLPPDTM</sequence>
<feature type="short sequence motif" description="HXTX 1" evidence="2">
    <location>
        <begin position="36"/>
        <end position="39"/>
    </location>
</feature>
<feature type="active site" description="Proton donor" evidence="2">
    <location>
        <position position="36"/>
    </location>
</feature>
<comment type="caution">
    <text evidence="3">The sequence shown here is derived from an EMBL/GenBank/DDBJ whole genome shotgun (WGS) entry which is preliminary data.</text>
</comment>
<keyword evidence="1 2" id="KW-0378">Hydrolase</keyword>
<dbReference type="GO" id="GO:0008664">
    <property type="term" value="F:RNA 2',3'-cyclic 3'-phosphodiesterase activity"/>
    <property type="evidence" value="ECO:0007669"/>
    <property type="project" value="UniProtKB-EC"/>
</dbReference>
<dbReference type="SUPFAM" id="SSF55144">
    <property type="entry name" value="LigT-like"/>
    <property type="match status" value="1"/>
</dbReference>
<dbReference type="GO" id="GO:0004113">
    <property type="term" value="F:2',3'-cyclic-nucleotide 3'-phosphodiesterase activity"/>
    <property type="evidence" value="ECO:0007669"/>
    <property type="project" value="InterPro"/>
</dbReference>
<feature type="short sequence motif" description="HXTX 2" evidence="2">
    <location>
        <begin position="119"/>
        <end position="122"/>
    </location>
</feature>
<evidence type="ECO:0000256" key="1">
    <source>
        <dbReference type="ARBA" id="ARBA00022801"/>
    </source>
</evidence>
<accession>A0A967BEZ7</accession>
<dbReference type="HAMAP" id="MF_01940">
    <property type="entry name" value="RNA_CPDase"/>
    <property type="match status" value="1"/>
</dbReference>
<evidence type="ECO:0000313" key="4">
    <source>
        <dbReference type="Proteomes" id="UP000639775"/>
    </source>
</evidence>
<dbReference type="Gene3D" id="3.90.1140.10">
    <property type="entry name" value="Cyclic phosphodiesterase"/>
    <property type="match status" value="1"/>
</dbReference>
<reference evidence="3" key="1">
    <citation type="submission" date="2020-03" db="EMBL/GenBank/DDBJ databases">
        <title>Roseovarius gahaiensis sp. nov., isolated from Gahai Saline Lake, China.</title>
        <authorList>
            <person name="Sun X."/>
        </authorList>
    </citation>
    <scope>NUCLEOTIDE SEQUENCE</scope>
    <source>
        <strain evidence="3">GH877</strain>
    </source>
</reference>
<comment type="function">
    <text evidence="2">Hydrolyzes RNA 2',3'-cyclic phosphodiester to an RNA 2'-phosphomonoester.</text>
</comment>
<dbReference type="EC" id="3.1.4.58" evidence="2"/>
<dbReference type="RefSeq" id="WP_167196932.1">
    <property type="nucleotide sequence ID" value="NZ_JAAORB010000019.1"/>
</dbReference>
<dbReference type="PANTHER" id="PTHR35561">
    <property type="entry name" value="RNA 2',3'-CYCLIC PHOSPHODIESTERASE"/>
    <property type="match status" value="1"/>
</dbReference>
<evidence type="ECO:0000313" key="3">
    <source>
        <dbReference type="EMBL" id="NHQ74871.1"/>
    </source>
</evidence>
<evidence type="ECO:0000256" key="2">
    <source>
        <dbReference type="HAMAP-Rule" id="MF_01940"/>
    </source>
</evidence>
<feature type="active site" description="Proton acceptor" evidence="2">
    <location>
        <position position="119"/>
    </location>
</feature>
<name>A0A967BEZ7_9RHOB</name>
<comment type="similarity">
    <text evidence="2">Belongs to the 2H phosphoesterase superfamily. ThpR family.</text>
</comment>
<dbReference type="AlphaFoldDB" id="A0A967BEZ7"/>
<protein>
    <recommendedName>
        <fullName evidence="2">RNA 2',3'-cyclic phosphodiesterase</fullName>
        <shortName evidence="2">RNA 2',3'-CPDase</shortName>
        <ecNumber evidence="2">3.1.4.58</ecNumber>
    </recommendedName>
</protein>
<dbReference type="PANTHER" id="PTHR35561:SF1">
    <property type="entry name" value="RNA 2',3'-CYCLIC PHOSPHODIESTERASE"/>
    <property type="match status" value="1"/>
</dbReference>
<dbReference type="InterPro" id="IPR009097">
    <property type="entry name" value="Cyclic_Pdiesterase"/>
</dbReference>
<dbReference type="Pfam" id="PF13563">
    <property type="entry name" value="2_5_RNA_ligase2"/>
    <property type="match status" value="1"/>
</dbReference>
<organism evidence="3 4">
    <name type="scientific">Roseovarius gahaiensis</name>
    <dbReference type="NCBI Taxonomy" id="2716691"/>
    <lineage>
        <taxon>Bacteria</taxon>
        <taxon>Pseudomonadati</taxon>
        <taxon>Pseudomonadota</taxon>
        <taxon>Alphaproteobacteria</taxon>
        <taxon>Rhodobacterales</taxon>
        <taxon>Roseobacteraceae</taxon>
        <taxon>Roseovarius</taxon>
    </lineage>
</organism>
<dbReference type="EMBL" id="JAAORB010000019">
    <property type="protein sequence ID" value="NHQ74871.1"/>
    <property type="molecule type" value="Genomic_DNA"/>
</dbReference>
<dbReference type="InterPro" id="IPR004175">
    <property type="entry name" value="RNA_CPDase"/>
</dbReference>